<evidence type="ECO:0000256" key="4">
    <source>
        <dbReference type="ARBA" id="ARBA00022741"/>
    </source>
</evidence>
<evidence type="ECO:0000313" key="11">
    <source>
        <dbReference type="Proteomes" id="UP001595843"/>
    </source>
</evidence>
<dbReference type="PANTHER" id="PTHR43553:SF27">
    <property type="entry name" value="ENERGY-COUPLING FACTOR TRANSPORTER ATP-BINDING PROTEIN ECFA2"/>
    <property type="match status" value="1"/>
</dbReference>
<dbReference type="InterPro" id="IPR003439">
    <property type="entry name" value="ABC_transporter-like_ATP-bd"/>
</dbReference>
<dbReference type="Gene3D" id="3.40.50.300">
    <property type="entry name" value="P-loop containing nucleotide triphosphate hydrolases"/>
    <property type="match status" value="1"/>
</dbReference>
<keyword evidence="4 8" id="KW-0547">Nucleotide-binding</keyword>
<dbReference type="InterPro" id="IPR030946">
    <property type="entry name" value="EcfA2"/>
</dbReference>
<feature type="domain" description="ABC transporter" evidence="9">
    <location>
        <begin position="3"/>
        <end position="244"/>
    </location>
</feature>
<keyword evidence="11" id="KW-1185">Reference proteome</keyword>
<dbReference type="InterPro" id="IPR003593">
    <property type="entry name" value="AAA+_ATPase"/>
</dbReference>
<keyword evidence="3 8" id="KW-1003">Cell membrane</keyword>
<dbReference type="InterPro" id="IPR027417">
    <property type="entry name" value="P-loop_NTPase"/>
</dbReference>
<comment type="subcellular location">
    <subcellularLocation>
        <location evidence="1 8">Cell membrane</location>
        <topology evidence="1 8">Peripheral membrane protein</topology>
    </subcellularLocation>
</comment>
<evidence type="ECO:0000256" key="2">
    <source>
        <dbReference type="ARBA" id="ARBA00022448"/>
    </source>
</evidence>
<keyword evidence="2 8" id="KW-0813">Transport</keyword>
<keyword evidence="6" id="KW-1278">Translocase</keyword>
<keyword evidence="5 8" id="KW-0067">ATP-binding</keyword>
<dbReference type="PROSITE" id="PS50893">
    <property type="entry name" value="ABC_TRANSPORTER_2"/>
    <property type="match status" value="1"/>
</dbReference>
<dbReference type="Pfam" id="PF00005">
    <property type="entry name" value="ABC_tran"/>
    <property type="match status" value="1"/>
</dbReference>
<dbReference type="InterPro" id="IPR050095">
    <property type="entry name" value="ECF_ABC_transporter_ATP-bd"/>
</dbReference>
<gene>
    <name evidence="10" type="ORF">ACFOUO_01000</name>
</gene>
<protein>
    <recommendedName>
        <fullName evidence="8">Energy-coupling factor transporter ATP-binding protein EcfA2</fullName>
        <ecNumber evidence="8">7.-.-.-</ecNumber>
    </recommendedName>
</protein>
<comment type="caution">
    <text evidence="10">The sequence shown here is derived from an EMBL/GenBank/DDBJ whole genome shotgun (WGS) entry which is preliminary data.</text>
</comment>
<dbReference type="Proteomes" id="UP001595843">
    <property type="component" value="Unassembled WGS sequence"/>
</dbReference>
<name>A0ABV8JCD2_9BACL</name>
<dbReference type="SMART" id="SM00382">
    <property type="entry name" value="AAA"/>
    <property type="match status" value="1"/>
</dbReference>
<evidence type="ECO:0000256" key="3">
    <source>
        <dbReference type="ARBA" id="ARBA00022475"/>
    </source>
</evidence>
<organism evidence="10 11">
    <name type="scientific">Salinithrix halophila</name>
    <dbReference type="NCBI Taxonomy" id="1485204"/>
    <lineage>
        <taxon>Bacteria</taxon>
        <taxon>Bacillati</taxon>
        <taxon>Bacillota</taxon>
        <taxon>Bacilli</taxon>
        <taxon>Bacillales</taxon>
        <taxon>Thermoactinomycetaceae</taxon>
        <taxon>Salinithrix</taxon>
    </lineage>
</organism>
<comment type="function">
    <text evidence="8">ATP-binding (A) component of a common energy-coupling factor (ECF) ABC-transporter complex.</text>
</comment>
<reference evidence="11" key="1">
    <citation type="journal article" date="2019" name="Int. J. Syst. Evol. Microbiol.">
        <title>The Global Catalogue of Microorganisms (GCM) 10K type strain sequencing project: providing services to taxonomists for standard genome sequencing and annotation.</title>
        <authorList>
            <consortium name="The Broad Institute Genomics Platform"/>
            <consortium name="The Broad Institute Genome Sequencing Center for Infectious Disease"/>
            <person name="Wu L."/>
            <person name="Ma J."/>
        </authorList>
    </citation>
    <scope>NUCLEOTIDE SEQUENCE [LARGE SCALE GENOMIC DNA]</scope>
    <source>
        <strain evidence="11">IBRC-M 10813</strain>
    </source>
</reference>
<evidence type="ECO:0000256" key="8">
    <source>
        <dbReference type="RuleBase" id="RU365104"/>
    </source>
</evidence>
<evidence type="ECO:0000259" key="9">
    <source>
        <dbReference type="PROSITE" id="PS50893"/>
    </source>
</evidence>
<evidence type="ECO:0000256" key="7">
    <source>
        <dbReference type="ARBA" id="ARBA00023136"/>
    </source>
</evidence>
<dbReference type="RefSeq" id="WP_380701248.1">
    <property type="nucleotide sequence ID" value="NZ_JBHSAP010000004.1"/>
</dbReference>
<dbReference type="EMBL" id="JBHSAP010000004">
    <property type="protein sequence ID" value="MFC4075382.1"/>
    <property type="molecule type" value="Genomic_DNA"/>
</dbReference>
<evidence type="ECO:0000256" key="6">
    <source>
        <dbReference type="ARBA" id="ARBA00022967"/>
    </source>
</evidence>
<sequence length="287" mass="31635">MGIAIQGLSHVYMAGTPFEKIALSRVNMEVEEGAFAAVLGATGSGKSTLIQHIAGLLHPTEGTVRVFEAESGPETKKLGSLRRQVGVVFQYPEYQLFEETVAKDIAYGPRNQGLEEGEIEERVRQAMEWVGLPAELRERSPFHLSGGQMRRTAIAGVLAMKPKVLVLDEPTAGLDPAGQQELLNRIDDVHREQGMTVILVSHRMEEAVRYADTLFIMDQGRLVLSGPPSEVFSRREALSEWGLEAPAATQLAAVLSKHLEPGVPSDLLTVEALEEYLWKRWTGRKIL</sequence>
<comment type="similarity">
    <text evidence="8">Belongs to the ABC transporter superfamily. Energy-coupling factor EcfA family.</text>
</comment>
<evidence type="ECO:0000256" key="5">
    <source>
        <dbReference type="ARBA" id="ARBA00022840"/>
    </source>
</evidence>
<dbReference type="PANTHER" id="PTHR43553">
    <property type="entry name" value="HEAVY METAL TRANSPORTER"/>
    <property type="match status" value="1"/>
</dbReference>
<keyword evidence="7 8" id="KW-0472">Membrane</keyword>
<proteinExistence type="inferred from homology"/>
<accession>A0ABV8JCD2</accession>
<dbReference type="CDD" id="cd03225">
    <property type="entry name" value="ABC_cobalt_CbiO_domain1"/>
    <property type="match status" value="1"/>
</dbReference>
<evidence type="ECO:0000313" key="10">
    <source>
        <dbReference type="EMBL" id="MFC4075382.1"/>
    </source>
</evidence>
<dbReference type="SUPFAM" id="SSF52540">
    <property type="entry name" value="P-loop containing nucleoside triphosphate hydrolases"/>
    <property type="match status" value="1"/>
</dbReference>
<dbReference type="EC" id="7.-.-.-" evidence="8"/>
<dbReference type="InterPro" id="IPR015856">
    <property type="entry name" value="ABC_transpr_CbiO/EcfA_su"/>
</dbReference>
<comment type="subunit">
    <text evidence="8">Forms a stable energy-coupling factor (ECF) transporter complex composed of 2 membrane-embedded substrate-binding proteins (S component), 2 ATP-binding proteins (A component) and 2 transmembrane proteins (T component).</text>
</comment>
<dbReference type="NCBIfam" id="TIGR04521">
    <property type="entry name" value="ECF_ATPase_2"/>
    <property type="match status" value="1"/>
</dbReference>
<evidence type="ECO:0000256" key="1">
    <source>
        <dbReference type="ARBA" id="ARBA00004202"/>
    </source>
</evidence>